<dbReference type="InterPro" id="IPR045275">
    <property type="entry name" value="MscS_archaea/bacteria_type"/>
</dbReference>
<dbReference type="EMBL" id="FOFZ01000002">
    <property type="protein sequence ID" value="SEQ44269.1"/>
    <property type="molecule type" value="Genomic_DNA"/>
</dbReference>
<comment type="similarity">
    <text evidence="2">Belongs to the MscS (TC 1.A.23) family.</text>
</comment>
<feature type="domain" description="Mechanosensitive ion channel MscS" evidence="8">
    <location>
        <begin position="127"/>
        <end position="192"/>
    </location>
</feature>
<dbReference type="InterPro" id="IPR023408">
    <property type="entry name" value="MscS_beta-dom_sf"/>
</dbReference>
<dbReference type="SUPFAM" id="SSF82689">
    <property type="entry name" value="Mechanosensitive channel protein MscS (YggB), C-terminal domain"/>
    <property type="match status" value="1"/>
</dbReference>
<dbReference type="SUPFAM" id="SSF50182">
    <property type="entry name" value="Sm-like ribonucleoproteins"/>
    <property type="match status" value="1"/>
</dbReference>
<evidence type="ECO:0000256" key="5">
    <source>
        <dbReference type="ARBA" id="ARBA00022989"/>
    </source>
</evidence>
<keyword evidence="12" id="KW-1185">Reference proteome</keyword>
<sequence>MQHKHKPSLLRGFFITLKMYLDQKYVTDYASTFVKVFIDYSPKMISAFLILFVGLYAVRIINRLIRKVMVKRELDPTLTNFLGDILLWVLRVLLFVTFISKLGIETSSFVAILGAMGLAVGLSLQGSLSNFAGGMLIILFKPFKVGHTIEAQGVFATVSEIQIFVTKLTTPNHQTVFVPNGILSNGTITNYSLEKFRRADLTFAISYDSDIKKAKDLILSILNENPKVLQTPEPEVFVKNLTDSAIELAVRPWANSADFGAVFTETLENCKTAFDAAGIIIQPYVKEMSKVAN</sequence>
<proteinExistence type="inferred from homology"/>
<dbReference type="Pfam" id="PF21082">
    <property type="entry name" value="MS_channel_3rd"/>
    <property type="match status" value="1"/>
</dbReference>
<accession>A0A1H9G2H6</accession>
<keyword evidence="6 7" id="KW-0472">Membrane</keyword>
<dbReference type="Gene3D" id="1.10.287.1260">
    <property type="match status" value="1"/>
</dbReference>
<dbReference type="InterPro" id="IPR008910">
    <property type="entry name" value="MSC_TM_helix"/>
</dbReference>
<dbReference type="GO" id="GO:0005886">
    <property type="term" value="C:plasma membrane"/>
    <property type="evidence" value="ECO:0007669"/>
    <property type="project" value="UniProtKB-SubCell"/>
</dbReference>
<dbReference type="InterPro" id="IPR049142">
    <property type="entry name" value="MS_channel_1st"/>
</dbReference>
<evidence type="ECO:0000256" key="6">
    <source>
        <dbReference type="ARBA" id="ARBA00023136"/>
    </source>
</evidence>
<evidence type="ECO:0000256" key="1">
    <source>
        <dbReference type="ARBA" id="ARBA00004651"/>
    </source>
</evidence>
<feature type="domain" description="Mechanosensitive ion channel MscS C-terminal" evidence="9">
    <location>
        <begin position="200"/>
        <end position="281"/>
    </location>
</feature>
<evidence type="ECO:0000256" key="7">
    <source>
        <dbReference type="SAM" id="Phobius"/>
    </source>
</evidence>
<dbReference type="InterPro" id="IPR011066">
    <property type="entry name" value="MscS_channel_C_sf"/>
</dbReference>
<keyword evidence="3" id="KW-1003">Cell membrane</keyword>
<evidence type="ECO:0000256" key="3">
    <source>
        <dbReference type="ARBA" id="ARBA00022475"/>
    </source>
</evidence>
<dbReference type="Pfam" id="PF05552">
    <property type="entry name" value="MS_channel_1st_1"/>
    <property type="match status" value="1"/>
</dbReference>
<protein>
    <submittedName>
        <fullName evidence="11">Small conductance mechanosensitive channel</fullName>
    </submittedName>
</protein>
<feature type="transmembrane region" description="Helical" evidence="7">
    <location>
        <begin position="44"/>
        <end position="65"/>
    </location>
</feature>
<dbReference type="GO" id="GO:0008381">
    <property type="term" value="F:mechanosensitive monoatomic ion channel activity"/>
    <property type="evidence" value="ECO:0007669"/>
    <property type="project" value="InterPro"/>
</dbReference>
<evidence type="ECO:0000259" key="9">
    <source>
        <dbReference type="Pfam" id="PF21082"/>
    </source>
</evidence>
<name>A0A1H9G2H6_FLAFI</name>
<dbReference type="AlphaFoldDB" id="A0A1H9G2H6"/>
<reference evidence="12" key="1">
    <citation type="submission" date="2016-10" db="EMBL/GenBank/DDBJ databases">
        <authorList>
            <person name="Varghese N."/>
            <person name="Submissions S."/>
        </authorList>
    </citation>
    <scope>NUCLEOTIDE SEQUENCE [LARGE SCALE GENOMIC DNA]</scope>
    <source>
        <strain evidence="12">DSM 15719</strain>
    </source>
</reference>
<evidence type="ECO:0000259" key="10">
    <source>
        <dbReference type="Pfam" id="PF21088"/>
    </source>
</evidence>
<evidence type="ECO:0000256" key="2">
    <source>
        <dbReference type="ARBA" id="ARBA00008017"/>
    </source>
</evidence>
<evidence type="ECO:0000313" key="11">
    <source>
        <dbReference type="EMBL" id="SEQ44269.1"/>
    </source>
</evidence>
<dbReference type="Gene3D" id="3.30.70.100">
    <property type="match status" value="1"/>
</dbReference>
<dbReference type="InterPro" id="IPR006685">
    <property type="entry name" value="MscS_channel_2nd"/>
</dbReference>
<evidence type="ECO:0000313" key="12">
    <source>
        <dbReference type="Proteomes" id="UP000183658"/>
    </source>
</evidence>
<dbReference type="InterPro" id="IPR010920">
    <property type="entry name" value="LSM_dom_sf"/>
</dbReference>
<organism evidence="11 12">
    <name type="scientific">Flavobacterium frigoris</name>
    <dbReference type="NCBI Taxonomy" id="229204"/>
    <lineage>
        <taxon>Bacteria</taxon>
        <taxon>Pseudomonadati</taxon>
        <taxon>Bacteroidota</taxon>
        <taxon>Flavobacteriia</taxon>
        <taxon>Flavobacteriales</taxon>
        <taxon>Flavobacteriaceae</taxon>
        <taxon>Flavobacterium</taxon>
    </lineage>
</organism>
<feature type="transmembrane region" description="Helical" evidence="7">
    <location>
        <begin position="85"/>
        <end position="104"/>
    </location>
</feature>
<keyword evidence="4 7" id="KW-0812">Transmembrane</keyword>
<dbReference type="Pfam" id="PF00924">
    <property type="entry name" value="MS_channel_2nd"/>
    <property type="match status" value="1"/>
</dbReference>
<feature type="transmembrane region" description="Helical" evidence="7">
    <location>
        <begin position="110"/>
        <end position="140"/>
    </location>
</feature>
<dbReference type="Gene3D" id="2.30.30.60">
    <property type="match status" value="1"/>
</dbReference>
<dbReference type="Pfam" id="PF21088">
    <property type="entry name" value="MS_channel_1st"/>
    <property type="match status" value="1"/>
</dbReference>
<evidence type="ECO:0000259" key="8">
    <source>
        <dbReference type="Pfam" id="PF00924"/>
    </source>
</evidence>
<dbReference type="PANTHER" id="PTHR30221">
    <property type="entry name" value="SMALL-CONDUCTANCE MECHANOSENSITIVE CHANNEL"/>
    <property type="match status" value="1"/>
</dbReference>
<dbReference type="InterPro" id="IPR011014">
    <property type="entry name" value="MscS_channel_TM-2"/>
</dbReference>
<dbReference type="Proteomes" id="UP000183658">
    <property type="component" value="Unassembled WGS sequence"/>
</dbReference>
<feature type="domain" description="Mechanosensitive ion channel transmembrane helices 2/3" evidence="10">
    <location>
        <begin position="89"/>
        <end position="125"/>
    </location>
</feature>
<gene>
    <name evidence="11" type="ORF">SAMN05444355_102365</name>
</gene>
<keyword evidence="5 7" id="KW-1133">Transmembrane helix</keyword>
<dbReference type="SUPFAM" id="SSF82861">
    <property type="entry name" value="Mechanosensitive channel protein MscS (YggB), transmembrane region"/>
    <property type="match status" value="1"/>
</dbReference>
<evidence type="ECO:0000256" key="4">
    <source>
        <dbReference type="ARBA" id="ARBA00022692"/>
    </source>
</evidence>
<comment type="subcellular location">
    <subcellularLocation>
        <location evidence="1">Cell membrane</location>
        <topology evidence="1">Multi-pass membrane protein</topology>
    </subcellularLocation>
</comment>
<dbReference type="InterPro" id="IPR049278">
    <property type="entry name" value="MS_channel_C"/>
</dbReference>
<dbReference type="PANTHER" id="PTHR30221:SF1">
    <property type="entry name" value="SMALL-CONDUCTANCE MECHANOSENSITIVE CHANNEL"/>
    <property type="match status" value="1"/>
</dbReference>